<dbReference type="HAMAP" id="MF_00191">
    <property type="entry name" value="IspH"/>
    <property type="match status" value="1"/>
</dbReference>
<keyword evidence="2 5" id="KW-0479">Metal-binding</keyword>
<feature type="binding site" evidence="5">
    <location>
        <position position="107"/>
    </location>
    <ligand>
        <name>[4Fe-4S] cluster</name>
        <dbReference type="ChEBI" id="CHEBI:49883"/>
    </ligand>
</feature>
<keyword evidence="7" id="KW-1185">Reference proteome</keyword>
<dbReference type="AlphaFoldDB" id="U4KP66"/>
<dbReference type="EMBL" id="FO681348">
    <property type="protein sequence ID" value="CCV66135.1"/>
    <property type="molecule type" value="Genomic_DNA"/>
</dbReference>
<proteinExistence type="inferred from homology"/>
<sequence length="312" mass="35267">MSLEVKDLRPRGYCHGVVRALQIVKKVIKDDTYPRPIYILGLIVHNKKITEAFKHYGVISLEDSNKTRLELLDEINEGTVIFTAHGVSEQVIDKAKHKNLTYLNATCKDVDKVHVAVKEKLGEGYEVTYIGHKNHPEPEGVLGISNEITFLETKLDALNFVMKDPNKPLFVTNQTTLSRYDINEVLNVLLVKYPNLLFDDDICDATTLRQKAVIDQEDSDLLIVVGDQLSSNSNKLAFVSQHSRNIKSIRIESVEDIDIDWLKDIKKISVTAGASTPTKVTQEVINFLKQFDKTNPDTWNTSSKLTYLDILS</sequence>
<feature type="binding site" evidence="5">
    <location>
        <position position="232"/>
    </location>
    <ligand>
        <name>(2E)-4-hydroxy-3-methylbut-2-enyl diphosphate</name>
        <dbReference type="ChEBI" id="CHEBI:128753"/>
    </ligand>
</feature>
<feature type="binding site" evidence="5">
    <location>
        <position position="230"/>
    </location>
    <ligand>
        <name>isopentenyl diphosphate</name>
        <dbReference type="ChEBI" id="CHEBI:128769"/>
    </ligand>
</feature>
<feature type="binding site" evidence="5">
    <location>
        <position position="45"/>
    </location>
    <ligand>
        <name>isopentenyl diphosphate</name>
        <dbReference type="ChEBI" id="CHEBI:128769"/>
    </ligand>
</feature>
<dbReference type="GO" id="GO:0050992">
    <property type="term" value="P:dimethylallyl diphosphate biosynthetic process"/>
    <property type="evidence" value="ECO:0007669"/>
    <property type="project" value="UniProtKB-UniRule"/>
</dbReference>
<feature type="binding site" evidence="5">
    <location>
        <position position="203"/>
    </location>
    <ligand>
        <name>[4Fe-4S] cluster</name>
        <dbReference type="ChEBI" id="CHEBI:49883"/>
    </ligand>
</feature>
<dbReference type="GO" id="GO:0051539">
    <property type="term" value="F:4 iron, 4 sulfur cluster binding"/>
    <property type="evidence" value="ECO:0007669"/>
    <property type="project" value="UniProtKB-UniRule"/>
</dbReference>
<dbReference type="InterPro" id="IPR003451">
    <property type="entry name" value="LytB/IspH"/>
</dbReference>
<evidence type="ECO:0000256" key="5">
    <source>
        <dbReference type="HAMAP-Rule" id="MF_00191"/>
    </source>
</evidence>
<dbReference type="EC" id="1.17.7.4" evidence="5"/>
<dbReference type="GO" id="GO:0051745">
    <property type="term" value="F:4-hydroxy-3-methylbut-2-enyl diphosphate reductase activity"/>
    <property type="evidence" value="ECO:0007669"/>
    <property type="project" value="UniProtKB-UniRule"/>
</dbReference>
<comment type="cofactor">
    <cofactor evidence="5">
        <name>[4Fe-4S] cluster</name>
        <dbReference type="ChEBI" id="CHEBI:49883"/>
    </cofactor>
    <text evidence="5">Binds 1 [4Fe-4S] cluster per subunit.</text>
</comment>
<feature type="binding site" evidence="5">
    <location>
        <position position="45"/>
    </location>
    <ligand>
        <name>dimethylallyl diphosphate</name>
        <dbReference type="ChEBI" id="CHEBI:57623"/>
    </ligand>
</feature>
<dbReference type="UniPathway" id="UPA00056">
    <property type="reaction ID" value="UER00097"/>
</dbReference>
<feature type="binding site" evidence="5">
    <location>
        <position position="275"/>
    </location>
    <ligand>
        <name>dimethylallyl diphosphate</name>
        <dbReference type="ChEBI" id="CHEBI:57623"/>
    </ligand>
</feature>
<dbReference type="Gene3D" id="3.40.1010.20">
    <property type="entry name" value="4-hydroxy-3-methylbut-2-enyl diphosphate reductase, catalytic domain"/>
    <property type="match status" value="2"/>
</dbReference>
<feature type="binding site" evidence="5">
    <location>
        <position position="231"/>
    </location>
    <ligand>
        <name>dimethylallyl diphosphate</name>
        <dbReference type="ChEBI" id="CHEBI:57623"/>
    </ligand>
</feature>
<feature type="binding site" evidence="5">
    <location>
        <position position="135"/>
    </location>
    <ligand>
        <name>dimethylallyl diphosphate</name>
        <dbReference type="ChEBI" id="CHEBI:57623"/>
    </ligand>
</feature>
<comment type="catalytic activity">
    <reaction evidence="5">
        <text>isopentenyl diphosphate + 2 oxidized [2Fe-2S]-[ferredoxin] + H2O = (2E)-4-hydroxy-3-methylbut-2-enyl diphosphate + 2 reduced [2Fe-2S]-[ferredoxin] + 2 H(+)</text>
        <dbReference type="Rhea" id="RHEA:24488"/>
        <dbReference type="Rhea" id="RHEA-COMP:10000"/>
        <dbReference type="Rhea" id="RHEA-COMP:10001"/>
        <dbReference type="ChEBI" id="CHEBI:15377"/>
        <dbReference type="ChEBI" id="CHEBI:15378"/>
        <dbReference type="ChEBI" id="CHEBI:33737"/>
        <dbReference type="ChEBI" id="CHEBI:33738"/>
        <dbReference type="ChEBI" id="CHEBI:128753"/>
        <dbReference type="ChEBI" id="CHEBI:128769"/>
        <dbReference type="EC" id="1.17.7.4"/>
    </reaction>
</comment>
<dbReference type="GO" id="GO:0016114">
    <property type="term" value="P:terpenoid biosynthetic process"/>
    <property type="evidence" value="ECO:0007669"/>
    <property type="project" value="UniProtKB-UniRule"/>
</dbReference>
<evidence type="ECO:0000313" key="7">
    <source>
        <dbReference type="Proteomes" id="UP000032737"/>
    </source>
</evidence>
<feature type="binding site" evidence="5">
    <location>
        <position position="135"/>
    </location>
    <ligand>
        <name>(2E)-4-hydroxy-3-methylbut-2-enyl diphosphate</name>
        <dbReference type="ChEBI" id="CHEBI:128753"/>
    </ligand>
</feature>
<feature type="binding site" evidence="5">
    <location>
        <position position="232"/>
    </location>
    <ligand>
        <name>dimethylallyl diphosphate</name>
        <dbReference type="ChEBI" id="CHEBI:57623"/>
    </ligand>
</feature>
<dbReference type="Proteomes" id="UP000032737">
    <property type="component" value="Chromosome"/>
</dbReference>
<dbReference type="UniPathway" id="UPA00059">
    <property type="reaction ID" value="UER00105"/>
</dbReference>
<comment type="function">
    <text evidence="5">Catalyzes the conversion of 1-hydroxy-2-methyl-2-(E)-butenyl 4-diphosphate (HMBPP) into a mixture of isopentenyl diphosphate (IPP) and dimethylallyl diphosphate (DMAPP). Acts in the terminal step of the DOXP/MEP pathway for isoprenoid precursor biosynthesis.</text>
</comment>
<comment type="similarity">
    <text evidence="5">Belongs to the IspH family.</text>
</comment>
<dbReference type="HOGENOM" id="CLU_027486_0_0_14"/>
<dbReference type="OrthoDB" id="9777362at2"/>
<feature type="binding site" evidence="5">
    <location>
        <position position="85"/>
    </location>
    <ligand>
        <name>(2E)-4-hydroxy-3-methylbut-2-enyl diphosphate</name>
        <dbReference type="ChEBI" id="CHEBI:128753"/>
    </ligand>
</feature>
<feature type="active site" description="Proton donor" evidence="5">
    <location>
        <position position="137"/>
    </location>
</feature>
<gene>
    <name evidence="5 6" type="primary">ispH</name>
    <name evidence="6" type="ORF">BN85311140</name>
</gene>
<dbReference type="GO" id="GO:0019288">
    <property type="term" value="P:isopentenyl diphosphate biosynthetic process, methylerythritol 4-phosphate pathway"/>
    <property type="evidence" value="ECO:0007669"/>
    <property type="project" value="UniProtKB-UniRule"/>
</dbReference>
<feature type="binding site" evidence="5">
    <location>
        <position position="14"/>
    </location>
    <ligand>
        <name>[4Fe-4S] cluster</name>
        <dbReference type="ChEBI" id="CHEBI:49883"/>
    </ligand>
</feature>
<comment type="pathway">
    <text evidence="5">Isoprenoid biosynthesis; isopentenyl diphosphate biosynthesis via DXP pathway; isopentenyl diphosphate from 1-deoxy-D-xylulose 5-phosphate: step 6/6.</text>
</comment>
<evidence type="ECO:0000313" key="6">
    <source>
        <dbReference type="EMBL" id="CCV66135.1"/>
    </source>
</evidence>
<comment type="catalytic activity">
    <reaction evidence="5">
        <text>dimethylallyl diphosphate + 2 oxidized [2Fe-2S]-[ferredoxin] + H2O = (2E)-4-hydroxy-3-methylbut-2-enyl diphosphate + 2 reduced [2Fe-2S]-[ferredoxin] + 2 H(+)</text>
        <dbReference type="Rhea" id="RHEA:24825"/>
        <dbReference type="Rhea" id="RHEA-COMP:10000"/>
        <dbReference type="Rhea" id="RHEA-COMP:10001"/>
        <dbReference type="ChEBI" id="CHEBI:15377"/>
        <dbReference type="ChEBI" id="CHEBI:15378"/>
        <dbReference type="ChEBI" id="CHEBI:33737"/>
        <dbReference type="ChEBI" id="CHEBI:33738"/>
        <dbReference type="ChEBI" id="CHEBI:57623"/>
        <dbReference type="ChEBI" id="CHEBI:128753"/>
        <dbReference type="EC" id="1.17.7.4"/>
    </reaction>
</comment>
<feature type="binding site" evidence="5">
    <location>
        <position position="275"/>
    </location>
    <ligand>
        <name>isopentenyl diphosphate</name>
        <dbReference type="ChEBI" id="CHEBI:128769"/>
    </ligand>
</feature>
<feature type="binding site" evidence="5">
    <location>
        <position position="45"/>
    </location>
    <ligand>
        <name>(2E)-4-hydroxy-3-methylbut-2-enyl diphosphate</name>
        <dbReference type="ChEBI" id="CHEBI:128753"/>
    </ligand>
</feature>
<dbReference type="PANTHER" id="PTHR30426:SF0">
    <property type="entry name" value="4-HYDROXY-3-METHYLBUT-2-ENYL DIPHOSPHATE REDUCTASE"/>
    <property type="match status" value="1"/>
</dbReference>
<feature type="binding site" evidence="5">
    <location>
        <position position="230"/>
    </location>
    <ligand>
        <name>(2E)-4-hydroxy-3-methylbut-2-enyl diphosphate</name>
        <dbReference type="ChEBI" id="CHEBI:128753"/>
    </ligand>
</feature>
<keyword evidence="1 5" id="KW-0004">4Fe-4S</keyword>
<dbReference type="Gene3D" id="3.40.50.11270">
    <property type="match status" value="1"/>
</dbReference>
<organism evidence="6 7">
    <name type="scientific">Acholeplasma brassicae</name>
    <dbReference type="NCBI Taxonomy" id="61635"/>
    <lineage>
        <taxon>Bacteria</taxon>
        <taxon>Bacillati</taxon>
        <taxon>Mycoplasmatota</taxon>
        <taxon>Mollicutes</taxon>
        <taxon>Acholeplasmatales</taxon>
        <taxon>Acholeplasmataceae</taxon>
        <taxon>Acholeplasma</taxon>
    </lineage>
</organism>
<evidence type="ECO:0000256" key="4">
    <source>
        <dbReference type="ARBA" id="ARBA00023014"/>
    </source>
</evidence>
<evidence type="ECO:0000256" key="1">
    <source>
        <dbReference type="ARBA" id="ARBA00022485"/>
    </source>
</evidence>
<keyword evidence="5" id="KW-0414">Isoprene biosynthesis</keyword>
<accession>U4KP66</accession>
<dbReference type="GO" id="GO:0046872">
    <property type="term" value="F:metal ion binding"/>
    <property type="evidence" value="ECO:0007669"/>
    <property type="project" value="UniProtKB-KW"/>
</dbReference>
<dbReference type="CDD" id="cd13944">
    <property type="entry name" value="lytB_ispH"/>
    <property type="match status" value="1"/>
</dbReference>
<feature type="binding site" evidence="5">
    <location>
        <position position="135"/>
    </location>
    <ligand>
        <name>isopentenyl diphosphate</name>
        <dbReference type="ChEBI" id="CHEBI:128769"/>
    </ligand>
</feature>
<feature type="binding site" evidence="5">
    <location>
        <position position="231"/>
    </location>
    <ligand>
        <name>isopentenyl diphosphate</name>
        <dbReference type="ChEBI" id="CHEBI:128769"/>
    </ligand>
</feature>
<dbReference type="KEGG" id="abra:BN85311140"/>
<keyword evidence="4 5" id="KW-0411">Iron-sulfur</keyword>
<keyword evidence="3 5" id="KW-0408">Iron</keyword>
<protein>
    <recommendedName>
        <fullName evidence="5">4-hydroxy-3-methylbut-2-enyl diphosphate reductase</fullName>
        <shortName evidence="5">HMBPP reductase</shortName>
        <ecNumber evidence="5">1.17.7.4</ecNumber>
    </recommendedName>
</protein>
<feature type="binding site" evidence="5">
    <location>
        <position position="232"/>
    </location>
    <ligand>
        <name>isopentenyl diphosphate</name>
        <dbReference type="ChEBI" id="CHEBI:128769"/>
    </ligand>
</feature>
<feature type="binding site" evidence="5">
    <location>
        <position position="231"/>
    </location>
    <ligand>
        <name>(2E)-4-hydroxy-3-methylbut-2-enyl diphosphate</name>
        <dbReference type="ChEBI" id="CHEBI:128753"/>
    </ligand>
</feature>
<name>U4KP66_9MOLU</name>
<evidence type="ECO:0000256" key="2">
    <source>
        <dbReference type="ARBA" id="ARBA00022723"/>
    </source>
</evidence>
<dbReference type="Pfam" id="PF02401">
    <property type="entry name" value="LYTB"/>
    <property type="match status" value="1"/>
</dbReference>
<feature type="binding site" evidence="5">
    <location>
        <position position="175"/>
    </location>
    <ligand>
        <name>(2E)-4-hydroxy-3-methylbut-2-enyl diphosphate</name>
        <dbReference type="ChEBI" id="CHEBI:128753"/>
    </ligand>
</feature>
<reference evidence="6 7" key="1">
    <citation type="journal article" date="2013" name="J. Mol. Microbiol. Biotechnol.">
        <title>Analysis of the Complete Genomes of Acholeplasma brassicae , A. palmae and A. laidlawii and Their Comparison to the Obligate Parasites from ' Candidatus Phytoplasma'.</title>
        <authorList>
            <person name="Kube M."/>
            <person name="Siewert C."/>
            <person name="Migdoll A.M."/>
            <person name="Duduk B."/>
            <person name="Holz S."/>
            <person name="Rabus R."/>
            <person name="Seemuller E."/>
            <person name="Mitrovic J."/>
            <person name="Muller I."/>
            <person name="Buttner C."/>
            <person name="Reinhardt R."/>
        </authorList>
    </citation>
    <scope>NUCLEOTIDE SEQUENCE [LARGE SCALE GENOMIC DNA]</scope>
    <source>
        <strain evidence="7">0502</strain>
    </source>
</reference>
<dbReference type="PANTHER" id="PTHR30426">
    <property type="entry name" value="4-HYDROXY-3-METHYLBUT-2-ENYL DIPHOSPHATE REDUCTASE"/>
    <property type="match status" value="1"/>
</dbReference>
<dbReference type="STRING" id="61635.BN85311140"/>
<feature type="binding site" evidence="5">
    <location>
        <position position="275"/>
    </location>
    <ligand>
        <name>(2E)-4-hydroxy-3-methylbut-2-enyl diphosphate</name>
        <dbReference type="ChEBI" id="CHEBI:128753"/>
    </ligand>
</feature>
<feature type="binding site" evidence="5">
    <location>
        <position position="85"/>
    </location>
    <ligand>
        <name>isopentenyl diphosphate</name>
        <dbReference type="ChEBI" id="CHEBI:128769"/>
    </ligand>
</feature>
<dbReference type="RefSeq" id="WP_030004995.1">
    <property type="nucleotide sequence ID" value="NC_022549.1"/>
</dbReference>
<comment type="pathway">
    <text evidence="5">Isoprenoid biosynthesis; dimethylallyl diphosphate biosynthesis; dimethylallyl diphosphate from (2E)-4-hydroxy-3-methylbutenyl diphosphate: step 1/1.</text>
</comment>
<keyword evidence="5 6" id="KW-0560">Oxidoreductase</keyword>
<evidence type="ECO:0000256" key="3">
    <source>
        <dbReference type="ARBA" id="ARBA00023004"/>
    </source>
</evidence>
<feature type="binding site" evidence="5">
    <location>
        <position position="230"/>
    </location>
    <ligand>
        <name>dimethylallyl diphosphate</name>
        <dbReference type="ChEBI" id="CHEBI:57623"/>
    </ligand>
</feature>
<dbReference type="NCBIfam" id="TIGR00216">
    <property type="entry name" value="ispH_lytB"/>
    <property type="match status" value="1"/>
</dbReference>
<feature type="binding site" evidence="5">
    <location>
        <position position="85"/>
    </location>
    <ligand>
        <name>dimethylallyl diphosphate</name>
        <dbReference type="ChEBI" id="CHEBI:57623"/>
    </ligand>
</feature>